<keyword evidence="1 3" id="KW-0251">Elongation factor</keyword>
<dbReference type="Pfam" id="PF02798">
    <property type="entry name" value="GST_N"/>
    <property type="match status" value="1"/>
</dbReference>
<feature type="region of interest" description="Disordered" evidence="4">
    <location>
        <begin position="216"/>
        <end position="268"/>
    </location>
</feature>
<accession>A0A2H3C1X4</accession>
<evidence type="ECO:0000313" key="8">
    <source>
        <dbReference type="EMBL" id="PBK69296.1"/>
    </source>
</evidence>
<dbReference type="GO" id="GO:0005737">
    <property type="term" value="C:cytoplasm"/>
    <property type="evidence" value="ECO:0007669"/>
    <property type="project" value="TreeGrafter"/>
</dbReference>
<evidence type="ECO:0000259" key="5">
    <source>
        <dbReference type="PROSITE" id="PS50040"/>
    </source>
</evidence>
<dbReference type="GO" id="GO:0003746">
    <property type="term" value="F:translation elongation factor activity"/>
    <property type="evidence" value="ECO:0007669"/>
    <property type="project" value="UniProtKB-UniRule"/>
</dbReference>
<dbReference type="FunFam" id="3.30.70.1010:FF:000001">
    <property type="entry name" value="Elongation factor 1-gamma 1"/>
    <property type="match status" value="1"/>
</dbReference>
<evidence type="ECO:0000259" key="6">
    <source>
        <dbReference type="PROSITE" id="PS50404"/>
    </source>
</evidence>
<feature type="domain" description="EF-1-gamma C-terminal" evidence="5">
    <location>
        <begin position="260"/>
        <end position="419"/>
    </location>
</feature>
<dbReference type="InterPro" id="IPR036433">
    <property type="entry name" value="EF1B_G_C_sf"/>
</dbReference>
<keyword evidence="2 3" id="KW-0648">Protein biosynthesis</keyword>
<keyword evidence="9" id="KW-1185">Reference proteome</keyword>
<evidence type="ECO:0000256" key="1">
    <source>
        <dbReference type="ARBA" id="ARBA00022768"/>
    </source>
</evidence>
<dbReference type="PROSITE" id="PS50404">
    <property type="entry name" value="GST_NTER"/>
    <property type="match status" value="1"/>
</dbReference>
<dbReference type="Pfam" id="PF00043">
    <property type="entry name" value="GST_C"/>
    <property type="match status" value="1"/>
</dbReference>
<dbReference type="SUPFAM" id="SSF52833">
    <property type="entry name" value="Thioredoxin-like"/>
    <property type="match status" value="1"/>
</dbReference>
<name>A0A2H3C1X4_9AGAR</name>
<feature type="region of interest" description="Disordered" evidence="4">
    <location>
        <begin position="447"/>
        <end position="477"/>
    </location>
</feature>
<dbReference type="AlphaFoldDB" id="A0A2H3C1X4"/>
<dbReference type="PANTHER" id="PTHR43986:SF1">
    <property type="entry name" value="ELONGATION FACTOR 1-GAMMA"/>
    <property type="match status" value="1"/>
</dbReference>
<feature type="domain" description="GST N-terminal" evidence="6">
    <location>
        <begin position="2"/>
        <end position="83"/>
    </location>
</feature>
<reference evidence="9" key="1">
    <citation type="journal article" date="2017" name="Nat. Ecol. Evol.">
        <title>Genome expansion and lineage-specific genetic innovations in the forest pathogenic fungi Armillaria.</title>
        <authorList>
            <person name="Sipos G."/>
            <person name="Prasanna A.N."/>
            <person name="Walter M.C."/>
            <person name="O'Connor E."/>
            <person name="Balint B."/>
            <person name="Krizsan K."/>
            <person name="Kiss B."/>
            <person name="Hess J."/>
            <person name="Varga T."/>
            <person name="Slot J."/>
            <person name="Riley R."/>
            <person name="Boka B."/>
            <person name="Rigling D."/>
            <person name="Barry K."/>
            <person name="Lee J."/>
            <person name="Mihaltcheva S."/>
            <person name="LaButti K."/>
            <person name="Lipzen A."/>
            <person name="Waldron R."/>
            <person name="Moloney N.M."/>
            <person name="Sperisen C."/>
            <person name="Kredics L."/>
            <person name="Vagvoelgyi C."/>
            <person name="Patrignani A."/>
            <person name="Fitzpatrick D."/>
            <person name="Nagy I."/>
            <person name="Doyle S."/>
            <person name="Anderson J.B."/>
            <person name="Grigoriev I.V."/>
            <person name="Gueldener U."/>
            <person name="Muensterkoetter M."/>
            <person name="Nagy L.G."/>
        </authorList>
    </citation>
    <scope>NUCLEOTIDE SEQUENCE [LARGE SCALE GENOMIC DNA]</scope>
    <source>
        <strain evidence="9">28-4</strain>
    </source>
</reference>
<dbReference type="SFLD" id="SFLDS00019">
    <property type="entry name" value="Glutathione_Transferase_(cytos"/>
    <property type="match status" value="1"/>
</dbReference>
<evidence type="ECO:0000259" key="7">
    <source>
        <dbReference type="PROSITE" id="PS50405"/>
    </source>
</evidence>
<dbReference type="Gene3D" id="3.30.70.1010">
    <property type="entry name" value="Translation elongation factor EF1B, gamma chain, conserved domain"/>
    <property type="match status" value="1"/>
</dbReference>
<evidence type="ECO:0000313" key="9">
    <source>
        <dbReference type="Proteomes" id="UP000218334"/>
    </source>
</evidence>
<dbReference type="STRING" id="1076256.A0A2H3C1X4"/>
<dbReference type="InterPro" id="IPR004045">
    <property type="entry name" value="Glutathione_S-Trfase_N"/>
</dbReference>
<evidence type="ECO:0000256" key="3">
    <source>
        <dbReference type="PROSITE-ProRule" id="PRU00519"/>
    </source>
</evidence>
<feature type="compositionally biased region" description="Acidic residues" evidence="4">
    <location>
        <begin position="245"/>
        <end position="254"/>
    </location>
</feature>
<dbReference type="PANTHER" id="PTHR43986">
    <property type="entry name" value="ELONGATION FACTOR 1-GAMMA"/>
    <property type="match status" value="1"/>
</dbReference>
<dbReference type="SFLD" id="SFLDG00358">
    <property type="entry name" value="Main_(cytGST)"/>
    <property type="match status" value="1"/>
</dbReference>
<evidence type="ECO:0000256" key="2">
    <source>
        <dbReference type="ARBA" id="ARBA00022917"/>
    </source>
</evidence>
<dbReference type="SUPFAM" id="SSF47616">
    <property type="entry name" value="GST C-terminal domain-like"/>
    <property type="match status" value="1"/>
</dbReference>
<dbReference type="Gene3D" id="3.40.30.10">
    <property type="entry name" value="Glutaredoxin"/>
    <property type="match status" value="1"/>
</dbReference>
<feature type="domain" description="GST C-terminal" evidence="7">
    <location>
        <begin position="88"/>
        <end position="217"/>
    </location>
</feature>
<dbReference type="SUPFAM" id="SSF89942">
    <property type="entry name" value="eEF1-gamma domain"/>
    <property type="match status" value="1"/>
</dbReference>
<dbReference type="PROSITE" id="PS50040">
    <property type="entry name" value="EF1G_C"/>
    <property type="match status" value="1"/>
</dbReference>
<dbReference type="Proteomes" id="UP000218334">
    <property type="component" value="Unassembled WGS sequence"/>
</dbReference>
<dbReference type="InterPro" id="IPR010987">
    <property type="entry name" value="Glutathione-S-Trfase_C-like"/>
</dbReference>
<dbReference type="SMART" id="SM01183">
    <property type="entry name" value="EF1G"/>
    <property type="match status" value="1"/>
</dbReference>
<organism evidence="8 9">
    <name type="scientific">Armillaria solidipes</name>
    <dbReference type="NCBI Taxonomy" id="1076256"/>
    <lineage>
        <taxon>Eukaryota</taxon>
        <taxon>Fungi</taxon>
        <taxon>Dikarya</taxon>
        <taxon>Basidiomycota</taxon>
        <taxon>Agaricomycotina</taxon>
        <taxon>Agaricomycetes</taxon>
        <taxon>Agaricomycetidae</taxon>
        <taxon>Agaricales</taxon>
        <taxon>Marasmiineae</taxon>
        <taxon>Physalacriaceae</taxon>
        <taxon>Armillaria</taxon>
    </lineage>
</organism>
<dbReference type="InterPro" id="IPR050802">
    <property type="entry name" value="EF-GSTs"/>
</dbReference>
<gene>
    <name evidence="8" type="ORF">ARMSODRAFT_995369</name>
</gene>
<dbReference type="Pfam" id="PF00647">
    <property type="entry name" value="EF1G"/>
    <property type="match status" value="1"/>
</dbReference>
<feature type="compositionally biased region" description="Basic and acidic residues" evidence="4">
    <location>
        <begin position="462"/>
        <end position="477"/>
    </location>
</feature>
<feature type="compositionally biased region" description="Basic and acidic residues" evidence="4">
    <location>
        <begin position="256"/>
        <end position="268"/>
    </location>
</feature>
<dbReference type="InterPro" id="IPR004046">
    <property type="entry name" value="GST_C"/>
</dbReference>
<dbReference type="InterPro" id="IPR001662">
    <property type="entry name" value="EF1B_G_C"/>
</dbReference>
<dbReference type="EMBL" id="KZ293429">
    <property type="protein sequence ID" value="PBK69296.1"/>
    <property type="molecule type" value="Genomic_DNA"/>
</dbReference>
<dbReference type="InterPro" id="IPR036282">
    <property type="entry name" value="Glutathione-S-Trfase_C_sf"/>
</dbReference>
<dbReference type="GO" id="GO:0005634">
    <property type="term" value="C:nucleus"/>
    <property type="evidence" value="ECO:0007669"/>
    <property type="project" value="TreeGrafter"/>
</dbReference>
<sequence length="477" mass="53538">MSTPTLWTIPVQPKGKPIRAAAVIGGVPFKLPDAYTHYNDNLKPPFLGKFPHEKIPAWEDGDFLLFEWSAIARYVASKAPNSNLLGSTPEEAAQVDQWIHLAESEVDIYTVLTNHVCNGKISGYSKPAHTYFLEKQLRALKTLDAHLAKHTFFVGERITLADLSIAAFIQFGVGVSIDASVRAQLPHLIRHLETIVNQPQLKEIYGPINYTEKGVQFVPPKKEKAPAPPKEKKAEEKKPKKKEVEDDDADEPDVPPEPKVKNPLDDLPKSTFNLEDWKRAYSNKDTRGAGGSIEWFYQNFDAEGFSIYRVDFKYNEELTQTFMSSNQIGGFFNRLEASRKYLFGSVGVLGQTNDSVISGVLILRGQDVAPVVNVAPDWESYKYEKIDLKDEKQKAFFEGALAWDLELDGKKWVDGKNNDVEERLVRPLPSYVTNSFYAKHCVDALDGNGDGGNEEDEASAPEEAKLHQETKRVVKAR</sequence>
<dbReference type="FunFam" id="1.20.1050.10:FF:000006">
    <property type="entry name" value="Elongation factor 1 gamma"/>
    <property type="match status" value="1"/>
</dbReference>
<proteinExistence type="predicted"/>
<feature type="compositionally biased region" description="Basic and acidic residues" evidence="4">
    <location>
        <begin position="220"/>
        <end position="244"/>
    </location>
</feature>
<dbReference type="InterPro" id="IPR040079">
    <property type="entry name" value="Glutathione_S-Trfase"/>
</dbReference>
<dbReference type="CDD" id="cd03181">
    <property type="entry name" value="GST_C_EF1Bgamma_like"/>
    <property type="match status" value="1"/>
</dbReference>
<evidence type="ECO:0000256" key="4">
    <source>
        <dbReference type="SAM" id="MobiDB-lite"/>
    </source>
</evidence>
<dbReference type="InterPro" id="IPR036249">
    <property type="entry name" value="Thioredoxin-like_sf"/>
</dbReference>
<dbReference type="Gene3D" id="1.20.1050.10">
    <property type="match status" value="1"/>
</dbReference>
<dbReference type="PROSITE" id="PS50405">
    <property type="entry name" value="GST_CTER"/>
    <property type="match status" value="1"/>
</dbReference>
<protein>
    <submittedName>
        <fullName evidence="8">EEF1-gamma domain-containing protein</fullName>
    </submittedName>
</protein>